<feature type="domain" description="JmjC" evidence="1">
    <location>
        <begin position="87"/>
        <end position="246"/>
    </location>
</feature>
<gene>
    <name evidence="2" type="ORF">CW354_08605</name>
</gene>
<evidence type="ECO:0000259" key="1">
    <source>
        <dbReference type="PROSITE" id="PS51184"/>
    </source>
</evidence>
<dbReference type="SMART" id="SM00558">
    <property type="entry name" value="JmjC"/>
    <property type="match status" value="1"/>
</dbReference>
<dbReference type="PANTHER" id="PTHR12461:SF105">
    <property type="entry name" value="HYPOXIA-INDUCIBLE FACTOR 1-ALPHA INHIBITOR"/>
    <property type="match status" value="1"/>
</dbReference>
<evidence type="ECO:0000313" key="3">
    <source>
        <dbReference type="Proteomes" id="UP000239504"/>
    </source>
</evidence>
<evidence type="ECO:0000313" key="2">
    <source>
        <dbReference type="EMBL" id="PQA88349.1"/>
    </source>
</evidence>
<dbReference type="InterPro" id="IPR041667">
    <property type="entry name" value="Cupin_8"/>
</dbReference>
<sequence length="281" mass="31067">MKAMSAFNPRSLDDFAERYPASPATLQHRLAGHPLFAMHRLTTLARALPADRIEYNSGDLPIGQDPGETPMNGLSAEETLRRIAENKSWMVLKNIERDPYYARLLNACLDELAPVTAQTTGAMHKREGFIFISSPGSVTPFHMDPEHNILMQIRGAKTFRIFPAARDFVSDEQHEAFHRAGGHRNLPYKEDFDDCATAYKLFPGDALYAPVKAPHWVRVGPDVSISLSITWRSEASDAEASLRRANGWLRAHGIAPPAPGAVPLHDRLASLGARAAARLAR</sequence>
<dbReference type="SUPFAM" id="SSF51197">
    <property type="entry name" value="Clavaminate synthase-like"/>
    <property type="match status" value="1"/>
</dbReference>
<protein>
    <submittedName>
        <fullName evidence="2">Transcriptional regulator</fullName>
    </submittedName>
</protein>
<reference evidence="2 3" key="1">
    <citation type="submission" date="2017-12" db="EMBL/GenBank/DDBJ databases">
        <authorList>
            <person name="Hurst M.R.H."/>
        </authorList>
    </citation>
    <scope>NUCLEOTIDE SEQUENCE [LARGE SCALE GENOMIC DNA]</scope>
    <source>
        <strain evidence="2 3">SY-3-19</strain>
    </source>
</reference>
<dbReference type="EMBL" id="PJCH01000005">
    <property type="protein sequence ID" value="PQA88349.1"/>
    <property type="molecule type" value="Genomic_DNA"/>
</dbReference>
<proteinExistence type="predicted"/>
<name>A0A2S7K7A6_9PROT</name>
<accession>A0A2S7K7A6</accession>
<dbReference type="PROSITE" id="PS51184">
    <property type="entry name" value="JMJC"/>
    <property type="match status" value="1"/>
</dbReference>
<keyword evidence="3" id="KW-1185">Reference proteome</keyword>
<dbReference type="AlphaFoldDB" id="A0A2S7K7A6"/>
<dbReference type="Proteomes" id="UP000239504">
    <property type="component" value="Unassembled WGS sequence"/>
</dbReference>
<dbReference type="PANTHER" id="PTHR12461">
    <property type="entry name" value="HYPOXIA-INDUCIBLE FACTOR 1 ALPHA INHIBITOR-RELATED"/>
    <property type="match status" value="1"/>
</dbReference>
<dbReference type="InterPro" id="IPR003347">
    <property type="entry name" value="JmjC_dom"/>
</dbReference>
<organism evidence="2 3">
    <name type="scientific">Hyphococcus luteus</name>
    <dbReference type="NCBI Taxonomy" id="2058213"/>
    <lineage>
        <taxon>Bacteria</taxon>
        <taxon>Pseudomonadati</taxon>
        <taxon>Pseudomonadota</taxon>
        <taxon>Alphaproteobacteria</taxon>
        <taxon>Parvularculales</taxon>
        <taxon>Parvularculaceae</taxon>
        <taxon>Hyphococcus</taxon>
    </lineage>
</organism>
<dbReference type="Pfam" id="PF13621">
    <property type="entry name" value="Cupin_8"/>
    <property type="match status" value="1"/>
</dbReference>
<dbReference type="OrthoDB" id="3776825at2"/>
<dbReference type="Gene3D" id="2.60.120.650">
    <property type="entry name" value="Cupin"/>
    <property type="match status" value="1"/>
</dbReference>
<comment type="caution">
    <text evidence="2">The sequence shown here is derived from an EMBL/GenBank/DDBJ whole genome shotgun (WGS) entry which is preliminary data.</text>
</comment>